<keyword evidence="2" id="KW-1185">Reference proteome</keyword>
<organism evidence="1 2">
    <name type="scientific">Mauremys mutica</name>
    <name type="common">yellowpond turtle</name>
    <dbReference type="NCBI Taxonomy" id="74926"/>
    <lineage>
        <taxon>Eukaryota</taxon>
        <taxon>Metazoa</taxon>
        <taxon>Chordata</taxon>
        <taxon>Craniata</taxon>
        <taxon>Vertebrata</taxon>
        <taxon>Euteleostomi</taxon>
        <taxon>Archelosauria</taxon>
        <taxon>Testudinata</taxon>
        <taxon>Testudines</taxon>
        <taxon>Cryptodira</taxon>
        <taxon>Durocryptodira</taxon>
        <taxon>Testudinoidea</taxon>
        <taxon>Geoemydidae</taxon>
        <taxon>Geoemydinae</taxon>
        <taxon>Mauremys</taxon>
    </lineage>
</organism>
<reference evidence="1" key="1">
    <citation type="submission" date="2021-09" db="EMBL/GenBank/DDBJ databases">
        <title>The genome of Mauremys mutica provides insights into the evolution of semi-aquatic lifestyle.</title>
        <authorList>
            <person name="Gong S."/>
            <person name="Gao Y."/>
        </authorList>
    </citation>
    <scope>NUCLEOTIDE SEQUENCE</scope>
    <source>
        <strain evidence="1">MM-2020</strain>
        <tissue evidence="1">Muscle</tissue>
    </source>
</reference>
<dbReference type="EMBL" id="JAHDVG010000488">
    <property type="protein sequence ID" value="KAH1165307.1"/>
    <property type="molecule type" value="Genomic_DNA"/>
</dbReference>
<evidence type="ECO:0000313" key="1">
    <source>
        <dbReference type="EMBL" id="KAH1165307.1"/>
    </source>
</evidence>
<protein>
    <submittedName>
        <fullName evidence="1">Uncharacterized protein</fullName>
    </submittedName>
</protein>
<dbReference type="AlphaFoldDB" id="A0A9D3WNX5"/>
<accession>A0A9D3WNX5</accession>
<proteinExistence type="predicted"/>
<comment type="caution">
    <text evidence="1">The sequence shown here is derived from an EMBL/GenBank/DDBJ whole genome shotgun (WGS) entry which is preliminary data.</text>
</comment>
<evidence type="ECO:0000313" key="2">
    <source>
        <dbReference type="Proteomes" id="UP000827986"/>
    </source>
</evidence>
<name>A0A9D3WNX5_9SAUR</name>
<gene>
    <name evidence="1" type="ORF">KIL84_022866</name>
</gene>
<sequence length="99" mass="11232">MYNHNSHPPKGTSELFNSRIKSPSIIESLCCFSSSKLKVMHVFKYPEESGTICQQPQFYYSLLTLLNVNCQHEGENLCNLSLILCAIWCPDTSVVFLLT</sequence>
<dbReference type="Proteomes" id="UP000827986">
    <property type="component" value="Unassembled WGS sequence"/>
</dbReference>